<feature type="transmembrane region" description="Helical" evidence="8">
    <location>
        <begin position="366"/>
        <end position="391"/>
    </location>
</feature>
<feature type="transmembrane region" description="Helical" evidence="8">
    <location>
        <begin position="505"/>
        <end position="529"/>
    </location>
</feature>
<dbReference type="Pfam" id="PF14752">
    <property type="entry name" value="RBP_receptor"/>
    <property type="match status" value="1"/>
</dbReference>
<accession>A0A803TYZ8</accession>
<comment type="subcellular location">
    <subcellularLocation>
        <location evidence="1">Cell membrane</location>
        <topology evidence="1">Multi-pass membrane protein</topology>
    </subcellularLocation>
</comment>
<evidence type="ECO:0000256" key="7">
    <source>
        <dbReference type="ARBA" id="ARBA00023170"/>
    </source>
</evidence>
<feature type="transmembrane region" description="Helical" evidence="8">
    <location>
        <begin position="74"/>
        <end position="92"/>
    </location>
</feature>
<keyword evidence="4 8" id="KW-0812">Transmembrane</keyword>
<dbReference type="PANTHER" id="PTHR21444">
    <property type="entry name" value="COILED-COIL DOMAIN-CONTAINING PROTEIN 180"/>
    <property type="match status" value="1"/>
</dbReference>
<feature type="transmembrane region" description="Helical" evidence="8">
    <location>
        <begin position="300"/>
        <end position="323"/>
    </location>
</feature>
<reference evidence="9" key="3">
    <citation type="submission" date="2025-09" db="UniProtKB">
        <authorList>
            <consortium name="Ensembl"/>
        </authorList>
    </citation>
    <scope>IDENTIFICATION</scope>
</reference>
<feature type="transmembrane region" description="Helical" evidence="8">
    <location>
        <begin position="457"/>
        <end position="485"/>
    </location>
</feature>
<evidence type="ECO:0000256" key="1">
    <source>
        <dbReference type="ARBA" id="ARBA00004651"/>
    </source>
</evidence>
<dbReference type="InParanoid" id="A0A803TYZ8"/>
<keyword evidence="3" id="KW-1003">Cell membrane</keyword>
<dbReference type="GO" id="GO:0038023">
    <property type="term" value="F:signaling receptor activity"/>
    <property type="evidence" value="ECO:0007669"/>
    <property type="project" value="InterPro"/>
</dbReference>
<evidence type="ECO:0000313" key="10">
    <source>
        <dbReference type="Proteomes" id="UP000001646"/>
    </source>
</evidence>
<dbReference type="GO" id="GO:0071939">
    <property type="term" value="P:vitamin A import into cell"/>
    <property type="evidence" value="ECO:0000318"/>
    <property type="project" value="GO_Central"/>
</dbReference>
<gene>
    <name evidence="9" type="primary">LOC100567621</name>
</gene>
<evidence type="ECO:0008006" key="11">
    <source>
        <dbReference type="Google" id="ProtNLM"/>
    </source>
</evidence>
<proteinExistence type="predicted"/>
<dbReference type="GO" id="GO:0034632">
    <property type="term" value="F:retinol transmembrane transporter activity"/>
    <property type="evidence" value="ECO:0007669"/>
    <property type="project" value="InterPro"/>
</dbReference>
<evidence type="ECO:0000256" key="3">
    <source>
        <dbReference type="ARBA" id="ARBA00022475"/>
    </source>
</evidence>
<dbReference type="Ensembl" id="ENSACAT00000042846.1">
    <property type="protein sequence ID" value="ENSACAP00000040438.1"/>
    <property type="gene ID" value="ENSACAG00000041961.1"/>
</dbReference>
<feature type="transmembrane region" description="Helical" evidence="8">
    <location>
        <begin position="248"/>
        <end position="267"/>
    </location>
</feature>
<keyword evidence="2" id="KW-0813">Transport</keyword>
<protein>
    <recommendedName>
        <fullName evidence="11">Stimulated by retinoic acid gene 6 protein-like</fullName>
    </recommendedName>
</protein>
<dbReference type="AlphaFoldDB" id="A0A803TYZ8"/>
<dbReference type="GO" id="GO:0005886">
    <property type="term" value="C:plasma membrane"/>
    <property type="evidence" value="ECO:0000318"/>
    <property type="project" value="GO_Central"/>
</dbReference>
<feature type="transmembrane region" description="Helical" evidence="8">
    <location>
        <begin position="137"/>
        <end position="155"/>
    </location>
</feature>
<evidence type="ECO:0000256" key="4">
    <source>
        <dbReference type="ARBA" id="ARBA00022692"/>
    </source>
</evidence>
<organism evidence="9 10">
    <name type="scientific">Anolis carolinensis</name>
    <name type="common">Green anole</name>
    <name type="synonym">American chameleon</name>
    <dbReference type="NCBI Taxonomy" id="28377"/>
    <lineage>
        <taxon>Eukaryota</taxon>
        <taxon>Metazoa</taxon>
        <taxon>Chordata</taxon>
        <taxon>Craniata</taxon>
        <taxon>Vertebrata</taxon>
        <taxon>Euteleostomi</taxon>
        <taxon>Lepidosauria</taxon>
        <taxon>Squamata</taxon>
        <taxon>Bifurcata</taxon>
        <taxon>Unidentata</taxon>
        <taxon>Episquamata</taxon>
        <taxon>Toxicofera</taxon>
        <taxon>Iguania</taxon>
        <taxon>Dactyloidae</taxon>
        <taxon>Anolis</taxon>
    </lineage>
</organism>
<evidence type="ECO:0000256" key="6">
    <source>
        <dbReference type="ARBA" id="ARBA00023136"/>
    </source>
</evidence>
<evidence type="ECO:0000256" key="5">
    <source>
        <dbReference type="ARBA" id="ARBA00022989"/>
    </source>
</evidence>
<name>A0A803TYZ8_ANOCA</name>
<keyword evidence="10" id="KW-1185">Reference proteome</keyword>
<feature type="transmembrane region" description="Helical" evidence="8">
    <location>
        <begin position="403"/>
        <end position="429"/>
    </location>
</feature>
<keyword evidence="7" id="KW-0675">Receptor</keyword>
<feature type="transmembrane region" description="Helical" evidence="8">
    <location>
        <begin position="104"/>
        <end position="125"/>
    </location>
</feature>
<feature type="transmembrane region" description="Helical" evidence="8">
    <location>
        <begin position="170"/>
        <end position="189"/>
    </location>
</feature>
<reference evidence="9" key="1">
    <citation type="submission" date="2009-12" db="EMBL/GenBank/DDBJ databases">
        <title>The Genome Sequence of Anolis carolinensis (Green Anole Lizard).</title>
        <authorList>
            <consortium name="The Genome Sequencing Platform"/>
            <person name="Di Palma F."/>
            <person name="Alfoldi J."/>
            <person name="Heiman D."/>
            <person name="Young S."/>
            <person name="Grabherr M."/>
            <person name="Johnson J."/>
            <person name="Lander E.S."/>
            <person name="Lindblad-Toh K."/>
        </authorList>
    </citation>
    <scope>NUCLEOTIDE SEQUENCE [LARGE SCALE GENOMIC DNA]</scope>
    <source>
        <strain evidence="9">JBL SC #1</strain>
    </source>
</reference>
<evidence type="ECO:0000313" key="9">
    <source>
        <dbReference type="Ensembl" id="ENSACAP00000040438.1"/>
    </source>
</evidence>
<reference evidence="9" key="2">
    <citation type="submission" date="2025-08" db="UniProtKB">
        <authorList>
            <consortium name="Ensembl"/>
        </authorList>
    </citation>
    <scope>IDENTIFICATION</scope>
</reference>
<evidence type="ECO:0000256" key="8">
    <source>
        <dbReference type="SAM" id="Phobius"/>
    </source>
</evidence>
<evidence type="ECO:0000256" key="2">
    <source>
        <dbReference type="ARBA" id="ARBA00022448"/>
    </source>
</evidence>
<dbReference type="PANTHER" id="PTHR21444:SF17">
    <property type="entry name" value="STIMULATED BY RETINOIC ACID GENE 6 PROTEIN-LIKE"/>
    <property type="match status" value="1"/>
</dbReference>
<keyword evidence="5 8" id="KW-1133">Transmembrane helix</keyword>
<dbReference type="InterPro" id="IPR026612">
    <property type="entry name" value="STRA6-like"/>
</dbReference>
<keyword evidence="6 8" id="KW-0472">Membrane</keyword>
<dbReference type="GeneTree" id="ENSGT00940000153246"/>
<sequence length="579" mass="66906">MCSCFLNRQSVNETCNNSIQLEQFLHYSLIPSVICTMRKNIFLLLTQNSLSTKSDFFLVFLRPLNFAGAFSNRWSLAFAFGATANKVMIMFSEGYFPLQHVPEWVPALAILLGAMEVGLSSYPLFACLSTRSQIAGSALGFLYTGIWFVVMLLHITQCPHGQMVGVYENIIFYWPSLLCLIFLLGRFVVTFVKVSWFQFQTNQTEDTSFLEVHQAQYVQQLMRKPPMQQPEKSWIQQKIYKWDPYFQFPSRMICMAVLAIICLYMFVVMERYAYMHVSHVLETLELDFESLTMVLCPTGVWIFTTFTASLTCITYVFHILACYRKHMKRLWAGQKEFLPLVFSKLSSSQSVASIARYSGWQIAYILWGYLVIHIVQCLLGLVFMYIFVLPIMNGEGIKMLKSVGMVIFTIGIFMGFMQMQIGTASIFFLQPKISLDDKEKPLALDNRKMFHNFNYFLFFYNVMLGLSMCLFRLLCSVMVGAWLIARIDRTIMPKGYEAADMGFRTWIGMLFMDSYHTNPTLICFCHFLLMKTRERQQQTGTLYSHFSNLTLLTFQGQTGSGASGYDFLFLVLYCSKDYK</sequence>
<dbReference type="Proteomes" id="UP000001646">
    <property type="component" value="Unplaced"/>
</dbReference>